<dbReference type="PROSITE" id="PS50267">
    <property type="entry name" value="NA_NEUROTRAN_SYMP_3"/>
    <property type="match status" value="1"/>
</dbReference>
<keyword evidence="2" id="KW-0813">Transport</keyword>
<evidence type="ECO:0000256" key="6">
    <source>
        <dbReference type="SAM" id="Phobius"/>
    </source>
</evidence>
<evidence type="ECO:0000313" key="8">
    <source>
        <dbReference type="Proteomes" id="UP000031104"/>
    </source>
</evidence>
<sequence length="453" mass="51871">MNIKQIYSPILIGIISTAICFNFGFLTTVFSYSGLKFFYAYIIFSILICYPINLIAFYISKLHPEINTHSSLTKYIVGSSKFRSISVLFTGILIILLTLILFTISVYLSDFIRSIYTITFTNTLDNNTNLTLISLGIVFIYISILFILSLLRVEIYIKSFFKFLAFVSLVLVIVTVLIIRYTSPHSLIEFKNFNAPYSQTNTLSSMLLMALVYAILSNFISLAFYKNILTNLNTSFNNLRTISFSSMFYNILFSLLICMTIYTTLGNYSIFLQSMDEVPLVTIFSLIKQNSFTVYTLLEVTFILFNLITVISALVYITKITNKFYIKVAISIIPLLITISLILQGAAHVSFSKMFALHLIIIFIFLFDIFIISWIYDAQKLSYEILKNTNIKLSPIFNISLRIIIPFICIYIIVGYIFLCKSVILQILIAVICMIIYISTGIISNKVFNKRKF</sequence>
<comment type="subcellular location">
    <subcellularLocation>
        <location evidence="1">Membrane</location>
        <topology evidence="1">Multi-pass membrane protein</topology>
    </subcellularLocation>
</comment>
<organism evidence="7 8">
    <name type="scientific">Allofrancisella guangzhouensis</name>
    <dbReference type="NCBI Taxonomy" id="594679"/>
    <lineage>
        <taxon>Bacteria</taxon>
        <taxon>Pseudomonadati</taxon>
        <taxon>Pseudomonadota</taxon>
        <taxon>Gammaproteobacteria</taxon>
        <taxon>Thiotrichales</taxon>
        <taxon>Francisellaceae</taxon>
        <taxon>Allofrancisella</taxon>
    </lineage>
</organism>
<feature type="transmembrane region" description="Helical" evidence="6">
    <location>
        <begin position="246"/>
        <end position="272"/>
    </location>
</feature>
<evidence type="ECO:0000256" key="1">
    <source>
        <dbReference type="ARBA" id="ARBA00004141"/>
    </source>
</evidence>
<proteinExistence type="predicted"/>
<feature type="transmembrane region" description="Helical" evidence="6">
    <location>
        <begin position="128"/>
        <end position="151"/>
    </location>
</feature>
<keyword evidence="3 6" id="KW-0812">Transmembrane</keyword>
<feature type="transmembrane region" description="Helical" evidence="6">
    <location>
        <begin position="7"/>
        <end position="32"/>
    </location>
</feature>
<evidence type="ECO:0000313" key="7">
    <source>
        <dbReference type="EMBL" id="AJC48897.1"/>
    </source>
</evidence>
<evidence type="ECO:0000256" key="3">
    <source>
        <dbReference type="ARBA" id="ARBA00022692"/>
    </source>
</evidence>
<dbReference type="HOGENOM" id="CLU_603757_0_0_6"/>
<dbReference type="AlphaFoldDB" id="A0A0A8E5M1"/>
<keyword evidence="8" id="KW-1185">Reference proteome</keyword>
<dbReference type="InterPro" id="IPR000175">
    <property type="entry name" value="Na/ntran_symport"/>
</dbReference>
<feature type="transmembrane region" description="Helical" evidence="6">
    <location>
        <begin position="355"/>
        <end position="376"/>
    </location>
</feature>
<feature type="transmembrane region" description="Helical" evidence="6">
    <location>
        <begin position="85"/>
        <end position="108"/>
    </location>
</feature>
<dbReference type="GO" id="GO:0016020">
    <property type="term" value="C:membrane"/>
    <property type="evidence" value="ECO:0007669"/>
    <property type="project" value="UniProtKB-SubCell"/>
</dbReference>
<feature type="transmembrane region" description="Helical" evidence="6">
    <location>
        <begin position="292"/>
        <end position="317"/>
    </location>
</feature>
<feature type="transmembrane region" description="Helical" evidence="6">
    <location>
        <begin position="396"/>
        <end position="418"/>
    </location>
</feature>
<evidence type="ECO:0000256" key="2">
    <source>
        <dbReference type="ARBA" id="ARBA00022448"/>
    </source>
</evidence>
<accession>A0A0A8E5M1</accession>
<reference evidence="7 8" key="1">
    <citation type="submission" date="2014-12" db="EMBL/GenBank/DDBJ databases">
        <title>Complete genome sequence of Francisella guanzhouensis strain 08HL01032 isolated from air-conditioning system in China.</title>
        <authorList>
            <person name="Svensson D."/>
            <person name="Ohrman C."/>
            <person name="Backman S."/>
            <person name="Karlsson E."/>
            <person name="Nilsson E."/>
            <person name="Bystrom M."/>
            <person name="Larkeryd A."/>
            <person name="Stenberg P."/>
            <person name="Scholtz H.C."/>
            <person name="Forsman M."/>
            <person name="Sjodin A."/>
        </authorList>
    </citation>
    <scope>NUCLEOTIDE SEQUENCE [LARGE SCALE GENOMIC DNA]</scope>
    <source>
        <strain evidence="7 8">08HL01032</strain>
    </source>
</reference>
<dbReference type="InterPro" id="IPR037272">
    <property type="entry name" value="SNS_sf"/>
</dbReference>
<feature type="transmembrane region" description="Helical" evidence="6">
    <location>
        <begin position="324"/>
        <end position="343"/>
    </location>
</feature>
<gene>
    <name evidence="7" type="ORF">SD28_04255</name>
</gene>
<evidence type="ECO:0000256" key="5">
    <source>
        <dbReference type="ARBA" id="ARBA00023136"/>
    </source>
</evidence>
<feature type="transmembrane region" description="Helical" evidence="6">
    <location>
        <begin position="163"/>
        <end position="183"/>
    </location>
</feature>
<dbReference type="STRING" id="594679.SD28_04255"/>
<protein>
    <submittedName>
        <fullName evidence="7">Membrane protein</fullName>
    </submittedName>
</protein>
<dbReference type="SUPFAM" id="SSF161070">
    <property type="entry name" value="SNF-like"/>
    <property type="match status" value="1"/>
</dbReference>
<evidence type="ECO:0000256" key="4">
    <source>
        <dbReference type="ARBA" id="ARBA00022989"/>
    </source>
</evidence>
<dbReference type="Proteomes" id="UP000031104">
    <property type="component" value="Chromosome"/>
</dbReference>
<feature type="transmembrane region" description="Helical" evidence="6">
    <location>
        <begin position="38"/>
        <end position="59"/>
    </location>
</feature>
<feature type="transmembrane region" description="Helical" evidence="6">
    <location>
        <begin position="424"/>
        <end position="443"/>
    </location>
</feature>
<dbReference type="EMBL" id="CP010427">
    <property type="protein sequence ID" value="AJC48897.1"/>
    <property type="molecule type" value="Genomic_DNA"/>
</dbReference>
<dbReference type="KEGG" id="fgu:SD28_04255"/>
<feature type="transmembrane region" description="Helical" evidence="6">
    <location>
        <begin position="203"/>
        <end position="225"/>
    </location>
</feature>
<keyword evidence="4 6" id="KW-1133">Transmembrane helix</keyword>
<name>A0A0A8E5M1_9GAMM</name>
<keyword evidence="5 6" id="KW-0472">Membrane</keyword>